<evidence type="ECO:0000256" key="2">
    <source>
        <dbReference type="ARBA" id="ARBA00022741"/>
    </source>
</evidence>
<evidence type="ECO:0000256" key="5">
    <source>
        <dbReference type="HAMAP-Rule" id="MF_01609"/>
    </source>
</evidence>
<dbReference type="Gene3D" id="3.30.590.20">
    <property type="match status" value="1"/>
</dbReference>
<keyword evidence="1 5" id="KW-0436">Ligase</keyword>
<evidence type="ECO:0000256" key="1">
    <source>
        <dbReference type="ARBA" id="ARBA00022598"/>
    </source>
</evidence>
<dbReference type="NCBIfam" id="TIGR02050">
    <property type="entry name" value="gshA_cyan_rel"/>
    <property type="match status" value="1"/>
</dbReference>
<dbReference type="RefSeq" id="WP_190192643.1">
    <property type="nucleotide sequence ID" value="NZ_BMVU01000028.1"/>
</dbReference>
<dbReference type="SUPFAM" id="SSF55931">
    <property type="entry name" value="Glutamine synthetase/guanido kinase"/>
    <property type="match status" value="1"/>
</dbReference>
<comment type="caution">
    <text evidence="6">The sequence shown here is derived from an EMBL/GenBank/DDBJ whole genome shotgun (WGS) entry which is preliminary data.</text>
</comment>
<comment type="catalytic activity">
    <reaction evidence="4 5">
        <text>L-cysteine + L-glutamate + ATP = gamma-L-glutamyl-L-cysteine + ADP + phosphate + H(+)</text>
        <dbReference type="Rhea" id="RHEA:13285"/>
        <dbReference type="ChEBI" id="CHEBI:15378"/>
        <dbReference type="ChEBI" id="CHEBI:29985"/>
        <dbReference type="ChEBI" id="CHEBI:30616"/>
        <dbReference type="ChEBI" id="CHEBI:35235"/>
        <dbReference type="ChEBI" id="CHEBI:43474"/>
        <dbReference type="ChEBI" id="CHEBI:58173"/>
        <dbReference type="ChEBI" id="CHEBI:456216"/>
        <dbReference type="EC" id="6.3.2.2"/>
    </reaction>
</comment>
<reference evidence="6" key="1">
    <citation type="journal article" date="2014" name="Int. J. Syst. Evol. Microbiol.">
        <title>Complete genome sequence of Corynebacterium casei LMG S-19264T (=DSM 44701T), isolated from a smear-ripened cheese.</title>
        <authorList>
            <consortium name="US DOE Joint Genome Institute (JGI-PGF)"/>
            <person name="Walter F."/>
            <person name="Albersmeier A."/>
            <person name="Kalinowski J."/>
            <person name="Ruckert C."/>
        </authorList>
    </citation>
    <scope>NUCLEOTIDE SEQUENCE</scope>
    <source>
        <strain evidence="6">JCM 4790</strain>
    </source>
</reference>
<keyword evidence="3 5" id="KW-0067">ATP-binding</keyword>
<comment type="function">
    <text evidence="5">ATP-dependent carboxylate-amine ligase which exhibits weak glutamate--cysteine ligase activity.</text>
</comment>
<dbReference type="PANTHER" id="PTHR36510">
    <property type="entry name" value="GLUTAMATE--CYSTEINE LIGASE 2-RELATED"/>
    <property type="match status" value="1"/>
</dbReference>
<accession>A0A918NRT2</accession>
<dbReference type="Pfam" id="PF04107">
    <property type="entry name" value="GCS2"/>
    <property type="match status" value="1"/>
</dbReference>
<evidence type="ECO:0000256" key="3">
    <source>
        <dbReference type="ARBA" id="ARBA00022840"/>
    </source>
</evidence>
<keyword evidence="2 5" id="KW-0547">Nucleotide-binding</keyword>
<dbReference type="EMBL" id="BMVU01000028">
    <property type="protein sequence ID" value="GGX90896.1"/>
    <property type="molecule type" value="Genomic_DNA"/>
</dbReference>
<dbReference type="NCBIfam" id="NF010041">
    <property type="entry name" value="PRK13517.1-1"/>
    <property type="match status" value="1"/>
</dbReference>
<dbReference type="GO" id="GO:0004357">
    <property type="term" value="F:glutamate-cysteine ligase activity"/>
    <property type="evidence" value="ECO:0007669"/>
    <property type="project" value="UniProtKB-EC"/>
</dbReference>
<dbReference type="GO" id="GO:0042398">
    <property type="term" value="P:modified amino acid biosynthetic process"/>
    <property type="evidence" value="ECO:0007669"/>
    <property type="project" value="InterPro"/>
</dbReference>
<dbReference type="HAMAP" id="MF_01609">
    <property type="entry name" value="Glu_cys_ligase_2"/>
    <property type="match status" value="1"/>
</dbReference>
<protein>
    <recommendedName>
        <fullName evidence="5">Putative glutamate--cysteine ligase 2</fullName>
        <ecNumber evidence="5">6.3.2.2</ecNumber>
    </recommendedName>
    <alternativeName>
        <fullName evidence="5">Gamma-glutamylcysteine synthetase 2</fullName>
        <shortName evidence="5">GCS 2</shortName>
        <shortName evidence="5">Gamma-GCS 2</shortName>
    </alternativeName>
</protein>
<dbReference type="InterPro" id="IPR050141">
    <property type="entry name" value="GCL_type2/YbdK_subfam"/>
</dbReference>
<dbReference type="EC" id="6.3.2.2" evidence="5"/>
<comment type="similarity">
    <text evidence="5">Belongs to the glutamate--cysteine ligase type 2 family. YbdK subfamily.</text>
</comment>
<evidence type="ECO:0000313" key="7">
    <source>
        <dbReference type="Proteomes" id="UP000619244"/>
    </source>
</evidence>
<organism evidence="6 7">
    <name type="scientific">Streptomyces minutiscleroticus</name>
    <dbReference type="NCBI Taxonomy" id="68238"/>
    <lineage>
        <taxon>Bacteria</taxon>
        <taxon>Bacillati</taxon>
        <taxon>Actinomycetota</taxon>
        <taxon>Actinomycetes</taxon>
        <taxon>Kitasatosporales</taxon>
        <taxon>Streptomycetaceae</taxon>
        <taxon>Streptomyces</taxon>
    </lineage>
</organism>
<name>A0A918NRT2_9ACTN</name>
<evidence type="ECO:0000256" key="4">
    <source>
        <dbReference type="ARBA" id="ARBA00048819"/>
    </source>
</evidence>
<dbReference type="AlphaFoldDB" id="A0A918NRT2"/>
<dbReference type="GO" id="GO:0005524">
    <property type="term" value="F:ATP binding"/>
    <property type="evidence" value="ECO:0007669"/>
    <property type="project" value="UniProtKB-KW"/>
</dbReference>
<gene>
    <name evidence="6" type="ORF">GCM10010358_51120</name>
</gene>
<proteinExistence type="inferred from homology"/>
<dbReference type="Proteomes" id="UP000619244">
    <property type="component" value="Unassembled WGS sequence"/>
</dbReference>
<dbReference type="InterPro" id="IPR014746">
    <property type="entry name" value="Gln_synth/guanido_kin_cat_dom"/>
</dbReference>
<dbReference type="PANTHER" id="PTHR36510:SF1">
    <property type="entry name" value="GLUTAMATE--CYSTEINE LIGASE 2-RELATED"/>
    <property type="match status" value="1"/>
</dbReference>
<evidence type="ECO:0000313" key="6">
    <source>
        <dbReference type="EMBL" id="GGX90896.1"/>
    </source>
</evidence>
<sequence length="362" mass="39338">MRTVGVEEELLLVDPVTGEPRALSAAVLARAAQDGTGEENLEKELQDQQLEFATHPQADMTELGAEIVRCRNEAGRLAGDIGAAVVALATSPLPTSPAIGMNSRYQWMAREFGLSAQEQLTCGCHVHVAVDSDEEGVAVLDRIRPWLSVLTALSGNSPFWQGKDSQYSSYRSRVWGRWPMSGPTDLFGTPEAYHRRVADMVATGTVLDEGMVYFDARIAARYPTVEIRVSDVCLDASTTVLVATLVRGLVETAAREWRAGREPVDHNVGLLRLASWRAARSGLEGDLLHPLTMEPRPAEEVVHALLDHVGDALTDTGDLDRAQKTAAELLRHGNGARAQRELLERTGSLGAVVTECVRRTQG</sequence>
<dbReference type="InterPro" id="IPR006336">
    <property type="entry name" value="GCS2"/>
</dbReference>
<keyword evidence="7" id="KW-1185">Reference proteome</keyword>
<reference evidence="6" key="2">
    <citation type="submission" date="2020-09" db="EMBL/GenBank/DDBJ databases">
        <authorList>
            <person name="Sun Q."/>
            <person name="Ohkuma M."/>
        </authorList>
    </citation>
    <scope>NUCLEOTIDE SEQUENCE</scope>
    <source>
        <strain evidence="6">JCM 4790</strain>
    </source>
</reference>
<dbReference type="InterPro" id="IPR011793">
    <property type="entry name" value="YbdK"/>
</dbReference>